<protein>
    <submittedName>
        <fullName evidence="1">Uncharacterized protein</fullName>
    </submittedName>
</protein>
<sequence>VQATVIVSVVPALPGAVTAEGAAVGAVDCAVPPLDSLPPQNSSYPISQYDHLGFSGFQIERA</sequence>
<gene>
    <name evidence="1" type="ORF">LCGC14_1043940</name>
</gene>
<reference evidence="1" key="1">
    <citation type="journal article" date="2015" name="Nature">
        <title>Complex archaea that bridge the gap between prokaryotes and eukaryotes.</title>
        <authorList>
            <person name="Spang A."/>
            <person name="Saw J.H."/>
            <person name="Jorgensen S.L."/>
            <person name="Zaremba-Niedzwiedzka K."/>
            <person name="Martijn J."/>
            <person name="Lind A.E."/>
            <person name="van Eijk R."/>
            <person name="Schleper C."/>
            <person name="Guy L."/>
            <person name="Ettema T.J."/>
        </authorList>
    </citation>
    <scope>NUCLEOTIDE SEQUENCE</scope>
</reference>
<proteinExistence type="predicted"/>
<evidence type="ECO:0000313" key="1">
    <source>
        <dbReference type="EMBL" id="KKN09696.1"/>
    </source>
</evidence>
<feature type="non-terminal residue" evidence="1">
    <location>
        <position position="1"/>
    </location>
</feature>
<organism evidence="1">
    <name type="scientific">marine sediment metagenome</name>
    <dbReference type="NCBI Taxonomy" id="412755"/>
    <lineage>
        <taxon>unclassified sequences</taxon>
        <taxon>metagenomes</taxon>
        <taxon>ecological metagenomes</taxon>
    </lineage>
</organism>
<dbReference type="EMBL" id="LAZR01004316">
    <property type="protein sequence ID" value="KKN09696.1"/>
    <property type="molecule type" value="Genomic_DNA"/>
</dbReference>
<name>A0A0F9Q914_9ZZZZ</name>
<accession>A0A0F9Q914</accession>
<comment type="caution">
    <text evidence="1">The sequence shown here is derived from an EMBL/GenBank/DDBJ whole genome shotgun (WGS) entry which is preliminary data.</text>
</comment>
<dbReference type="AlphaFoldDB" id="A0A0F9Q914"/>